<dbReference type="GO" id="GO:0004674">
    <property type="term" value="F:protein serine/threonine kinase activity"/>
    <property type="evidence" value="ECO:0007669"/>
    <property type="project" value="UniProtKB-KW"/>
</dbReference>
<dbReference type="InterPro" id="IPR001245">
    <property type="entry name" value="Ser-Thr/Tyr_kinase_cat_dom"/>
</dbReference>
<comment type="similarity">
    <text evidence="1">Belongs to the jacalin lectin family.</text>
</comment>
<dbReference type="InterPro" id="IPR001229">
    <property type="entry name" value="Jacalin-like_lectin_dom"/>
</dbReference>
<evidence type="ECO:0000259" key="8">
    <source>
        <dbReference type="PROSITE" id="PS50011"/>
    </source>
</evidence>
<dbReference type="GO" id="GO:0030246">
    <property type="term" value="F:carbohydrate binding"/>
    <property type="evidence" value="ECO:0007669"/>
    <property type="project" value="UniProtKB-KW"/>
</dbReference>
<dbReference type="Gene3D" id="2.100.10.30">
    <property type="entry name" value="Jacalin-like lectin domain"/>
    <property type="match status" value="1"/>
</dbReference>
<evidence type="ECO:0008006" key="12">
    <source>
        <dbReference type="Google" id="ProtNLM"/>
    </source>
</evidence>
<evidence type="ECO:0000256" key="2">
    <source>
        <dbReference type="ARBA" id="ARBA00022527"/>
    </source>
</evidence>
<dbReference type="GO" id="GO:0005886">
    <property type="term" value="C:plasma membrane"/>
    <property type="evidence" value="ECO:0007669"/>
    <property type="project" value="TreeGrafter"/>
</dbReference>
<dbReference type="EMBL" id="CAKMRJ010004445">
    <property type="protein sequence ID" value="CAH1435447.1"/>
    <property type="molecule type" value="Genomic_DNA"/>
</dbReference>
<evidence type="ECO:0000259" key="9">
    <source>
        <dbReference type="PROSITE" id="PS51752"/>
    </source>
</evidence>
<dbReference type="AlphaFoldDB" id="A0AAU9N9G4"/>
<evidence type="ECO:0000313" key="11">
    <source>
        <dbReference type="Proteomes" id="UP001157418"/>
    </source>
</evidence>
<dbReference type="GO" id="GO:0009506">
    <property type="term" value="C:plasmodesma"/>
    <property type="evidence" value="ECO:0007669"/>
    <property type="project" value="TreeGrafter"/>
</dbReference>
<name>A0AAU9N9G4_9ASTR</name>
<sequence>MEIAQHLKIPLEEIILATKNFDKQNFIAKGGFGSVYKGELSLFGRLIEVAVKRLEPQSDQGKHEFMMEISILSSYSHENLVSLLGFCEEGNEKLLVYKHESRGSLDNYIQNPDLTWMQRLKISIGAARGINYLHDEVGQQHRVLHRDIKSGNILLNNEWEAKVSDFGLSKIGPAHIQHTFVVTRVAGTLGYVDPSYYNTEVLTKEADVYSFGVVLFEILCGRLAYVKGSESLDVLAKSKYIDNKLDEIIIPELRKQMKLSSLNTFSAIAYQCLKPDRSERPTMAHIVEELEKAYRIQASLKTAEVIRVGSWGNTSTGGPHNCWHFILEKDHKLKKITIDHGDENIYSLTFTTESNGIFYTSERVGDKNGGGTVTEKKFEENEELTGIKGTIRVLTSGHTTISSLTFITNDTTRGPFGRKTDTPFYILWEKGNFGGFYGLAHNIIDGIGVYMKSSSDGFTRVGKWGMKSQGRPDNQWSFRLQKIIV</sequence>
<dbReference type="FunFam" id="3.30.200.20:FF:000039">
    <property type="entry name" value="receptor-like protein kinase FERONIA"/>
    <property type="match status" value="1"/>
</dbReference>
<keyword evidence="2" id="KW-0723">Serine/threonine-protein kinase</keyword>
<dbReference type="Proteomes" id="UP001157418">
    <property type="component" value="Unassembled WGS sequence"/>
</dbReference>
<feature type="domain" description="Protein kinase" evidence="8">
    <location>
        <begin position="21"/>
        <end position="294"/>
    </location>
</feature>
<evidence type="ECO:0000313" key="10">
    <source>
        <dbReference type="EMBL" id="CAH1435447.1"/>
    </source>
</evidence>
<dbReference type="SUPFAM" id="SSF56112">
    <property type="entry name" value="Protein kinase-like (PK-like)"/>
    <property type="match status" value="1"/>
</dbReference>
<dbReference type="InterPro" id="IPR011009">
    <property type="entry name" value="Kinase-like_dom_sf"/>
</dbReference>
<dbReference type="PANTHER" id="PTHR27003:SF326">
    <property type="entry name" value="PROTEIN KINASE DOMAIN-CONTAINING PROTEIN"/>
    <property type="match status" value="1"/>
</dbReference>
<evidence type="ECO:0000256" key="7">
    <source>
        <dbReference type="ARBA" id="ARBA00022840"/>
    </source>
</evidence>
<dbReference type="GO" id="GO:0005524">
    <property type="term" value="F:ATP binding"/>
    <property type="evidence" value="ECO:0007669"/>
    <property type="project" value="UniProtKB-KW"/>
</dbReference>
<dbReference type="SUPFAM" id="SSF51101">
    <property type="entry name" value="Mannose-binding lectins"/>
    <property type="match status" value="1"/>
</dbReference>
<dbReference type="InterPro" id="IPR000719">
    <property type="entry name" value="Prot_kinase_dom"/>
</dbReference>
<evidence type="ECO:0000256" key="3">
    <source>
        <dbReference type="ARBA" id="ARBA00022679"/>
    </source>
</evidence>
<evidence type="ECO:0000256" key="1">
    <source>
        <dbReference type="ARBA" id="ARBA00006568"/>
    </source>
</evidence>
<comment type="caution">
    <text evidence="10">The sequence shown here is derived from an EMBL/GenBank/DDBJ whole genome shotgun (WGS) entry which is preliminary data.</text>
</comment>
<dbReference type="PROSITE" id="PS00108">
    <property type="entry name" value="PROTEIN_KINASE_ST"/>
    <property type="match status" value="1"/>
</dbReference>
<dbReference type="PANTHER" id="PTHR27003">
    <property type="entry name" value="OS07G0166700 PROTEIN"/>
    <property type="match status" value="1"/>
</dbReference>
<organism evidence="10 11">
    <name type="scientific">Lactuca virosa</name>
    <dbReference type="NCBI Taxonomy" id="75947"/>
    <lineage>
        <taxon>Eukaryota</taxon>
        <taxon>Viridiplantae</taxon>
        <taxon>Streptophyta</taxon>
        <taxon>Embryophyta</taxon>
        <taxon>Tracheophyta</taxon>
        <taxon>Spermatophyta</taxon>
        <taxon>Magnoliopsida</taxon>
        <taxon>eudicotyledons</taxon>
        <taxon>Gunneridae</taxon>
        <taxon>Pentapetalae</taxon>
        <taxon>asterids</taxon>
        <taxon>campanulids</taxon>
        <taxon>Asterales</taxon>
        <taxon>Asteraceae</taxon>
        <taxon>Cichorioideae</taxon>
        <taxon>Cichorieae</taxon>
        <taxon>Lactucinae</taxon>
        <taxon>Lactuca</taxon>
    </lineage>
</organism>
<dbReference type="PROSITE" id="PS51752">
    <property type="entry name" value="JACALIN_LECTIN"/>
    <property type="match status" value="1"/>
</dbReference>
<keyword evidence="5" id="KW-0547">Nucleotide-binding</keyword>
<evidence type="ECO:0000256" key="4">
    <source>
        <dbReference type="ARBA" id="ARBA00022734"/>
    </source>
</evidence>
<dbReference type="InterPro" id="IPR008271">
    <property type="entry name" value="Ser/Thr_kinase_AS"/>
</dbReference>
<proteinExistence type="inferred from homology"/>
<dbReference type="SMART" id="SM00915">
    <property type="entry name" value="Jacalin"/>
    <property type="match status" value="1"/>
</dbReference>
<keyword evidence="4" id="KW-0430">Lectin</keyword>
<gene>
    <name evidence="10" type="ORF">LVIROSA_LOCUS21889</name>
</gene>
<dbReference type="InterPro" id="IPR033734">
    <property type="entry name" value="Jacalin-like_lectin_dom_plant"/>
</dbReference>
<dbReference type="GO" id="GO:0004714">
    <property type="term" value="F:transmembrane receptor protein tyrosine kinase activity"/>
    <property type="evidence" value="ECO:0007669"/>
    <property type="project" value="InterPro"/>
</dbReference>
<keyword evidence="6" id="KW-0418">Kinase</keyword>
<keyword evidence="3" id="KW-0808">Transferase</keyword>
<dbReference type="PROSITE" id="PS50011">
    <property type="entry name" value="PROTEIN_KINASE_DOM"/>
    <property type="match status" value="1"/>
</dbReference>
<dbReference type="SMART" id="SM00220">
    <property type="entry name" value="S_TKc"/>
    <property type="match status" value="1"/>
</dbReference>
<dbReference type="Pfam" id="PF07714">
    <property type="entry name" value="PK_Tyr_Ser-Thr"/>
    <property type="match status" value="1"/>
</dbReference>
<keyword evidence="7" id="KW-0067">ATP-binding</keyword>
<keyword evidence="11" id="KW-1185">Reference proteome</keyword>
<feature type="domain" description="Jacalin-type lectin" evidence="9">
    <location>
        <begin position="305"/>
        <end position="453"/>
    </location>
</feature>
<evidence type="ECO:0000256" key="5">
    <source>
        <dbReference type="ARBA" id="ARBA00022741"/>
    </source>
</evidence>
<protein>
    <recommendedName>
        <fullName evidence="12">Jacalin-like lectin domain-containing protein</fullName>
    </recommendedName>
</protein>
<dbReference type="Gene3D" id="3.30.200.20">
    <property type="entry name" value="Phosphorylase Kinase, domain 1"/>
    <property type="match status" value="1"/>
</dbReference>
<accession>A0AAU9N9G4</accession>
<dbReference type="Gene3D" id="1.10.510.10">
    <property type="entry name" value="Transferase(Phosphotransferase) domain 1"/>
    <property type="match status" value="1"/>
</dbReference>
<dbReference type="Pfam" id="PF01419">
    <property type="entry name" value="Jacalin"/>
    <property type="match status" value="1"/>
</dbReference>
<dbReference type="InterPro" id="IPR036404">
    <property type="entry name" value="Jacalin-like_lectin_dom_sf"/>
</dbReference>
<reference evidence="10 11" key="1">
    <citation type="submission" date="2022-01" db="EMBL/GenBank/DDBJ databases">
        <authorList>
            <person name="Xiong W."/>
            <person name="Schranz E."/>
        </authorList>
    </citation>
    <scope>NUCLEOTIDE SEQUENCE [LARGE SCALE GENOMIC DNA]</scope>
</reference>
<dbReference type="CDD" id="cd09612">
    <property type="entry name" value="Jacalin"/>
    <property type="match status" value="1"/>
</dbReference>
<evidence type="ECO:0000256" key="6">
    <source>
        <dbReference type="ARBA" id="ARBA00022777"/>
    </source>
</evidence>
<dbReference type="InterPro" id="IPR045272">
    <property type="entry name" value="ANXUR1/2-like"/>
</dbReference>